<evidence type="ECO:0000313" key="2">
    <source>
        <dbReference type="EMBL" id="SBP00822.1"/>
    </source>
</evidence>
<accession>A0A1M4EPN2</accession>
<evidence type="ECO:0008006" key="3">
    <source>
        <dbReference type="Google" id="ProtNLM"/>
    </source>
</evidence>
<dbReference type="AlphaFoldDB" id="A0A1M4EPN2"/>
<sequence length="123" mass="13192">MSATVVNDRKGQAKHEIDVIALDKKAGRTVVGVLGEAKATDTRRSVADLERLERLRGLLAEHGHGAASAVLLVDLPSLLGNEEPVVAPRLWKSRVMRNNGKARTTSWCQKNDASRTKGLGGDG</sequence>
<evidence type="ECO:0000256" key="1">
    <source>
        <dbReference type="SAM" id="MobiDB-lite"/>
    </source>
</evidence>
<feature type="compositionally biased region" description="Polar residues" evidence="1">
    <location>
        <begin position="101"/>
        <end position="111"/>
    </location>
</feature>
<dbReference type="RefSeq" id="WP_311132124.1">
    <property type="nucleotide sequence ID" value="NZ_LT559118.1"/>
</dbReference>
<name>A0A1M4EPN2_9ACTN</name>
<organism evidence="2">
    <name type="scientific">Nonomuraea gerenzanensis</name>
    <dbReference type="NCBI Taxonomy" id="93944"/>
    <lineage>
        <taxon>Bacteria</taxon>
        <taxon>Bacillati</taxon>
        <taxon>Actinomycetota</taxon>
        <taxon>Actinomycetes</taxon>
        <taxon>Streptosporangiales</taxon>
        <taxon>Streptosporangiaceae</taxon>
        <taxon>Nonomuraea</taxon>
    </lineage>
</organism>
<proteinExistence type="predicted"/>
<protein>
    <recommendedName>
        <fullName evidence="3">DUF234 domain-containing protein</fullName>
    </recommendedName>
</protein>
<reference evidence="2" key="1">
    <citation type="submission" date="2016-04" db="EMBL/GenBank/DDBJ databases">
        <authorList>
            <person name="Evans L.H."/>
            <person name="Alamgir A."/>
            <person name="Owens N."/>
            <person name="Weber N.D."/>
            <person name="Virtaneva K."/>
            <person name="Barbian K."/>
            <person name="Babar A."/>
            <person name="Rosenke K."/>
        </authorList>
    </citation>
    <scope>NUCLEOTIDE SEQUENCE</scope>
    <source>
        <strain evidence="2">Nono1</strain>
    </source>
</reference>
<gene>
    <name evidence="2" type="ORF">BN4615_P10338</name>
</gene>
<feature type="region of interest" description="Disordered" evidence="1">
    <location>
        <begin position="100"/>
        <end position="123"/>
    </location>
</feature>
<dbReference type="EMBL" id="LT559118">
    <property type="protein sequence ID" value="SBP00822.1"/>
    <property type="molecule type" value="Genomic_DNA"/>
</dbReference>